<keyword evidence="5 12" id="KW-0028">Amino-acid biosynthesis</keyword>
<comment type="catalytic activity">
    <reaction evidence="10 12">
        <text>4-(phosphooxy)-L-threonine + 2-oxoglutarate = (R)-3-hydroxy-2-oxo-4-phosphooxybutanoate + L-glutamate</text>
        <dbReference type="Rhea" id="RHEA:16573"/>
        <dbReference type="ChEBI" id="CHEBI:16810"/>
        <dbReference type="ChEBI" id="CHEBI:29985"/>
        <dbReference type="ChEBI" id="CHEBI:58452"/>
        <dbReference type="ChEBI" id="CHEBI:58538"/>
        <dbReference type="EC" id="2.6.1.52"/>
    </reaction>
</comment>
<dbReference type="Pfam" id="PF00266">
    <property type="entry name" value="Aminotran_5"/>
    <property type="match status" value="1"/>
</dbReference>
<dbReference type="GO" id="GO:0008615">
    <property type="term" value="P:pyridoxine biosynthetic process"/>
    <property type="evidence" value="ECO:0007669"/>
    <property type="project" value="UniProtKB-UniRule"/>
</dbReference>
<dbReference type="FunFam" id="3.90.1150.10:FF:000006">
    <property type="entry name" value="Phosphoserine aminotransferase"/>
    <property type="match status" value="1"/>
</dbReference>
<comment type="function">
    <text evidence="12">Catalyzes the reversible conversion of 3-phosphohydroxypyruvate to phosphoserine and of 3-hydroxy-2-oxo-4-phosphonooxybutanoate to phosphohydroxythreonine.</text>
</comment>
<comment type="cofactor">
    <cofactor evidence="12">
        <name>pyridoxal 5'-phosphate</name>
        <dbReference type="ChEBI" id="CHEBI:597326"/>
    </cofactor>
    <text evidence="12">Binds 1 pyridoxal phosphate per subunit.</text>
</comment>
<evidence type="ECO:0000256" key="5">
    <source>
        <dbReference type="ARBA" id="ARBA00022605"/>
    </source>
</evidence>
<feature type="domain" description="Aminotransferase class V" evidence="14">
    <location>
        <begin position="6"/>
        <end position="348"/>
    </location>
</feature>
<dbReference type="EC" id="2.6.1.52" evidence="12"/>
<keyword evidence="8 12" id="KW-0664">Pyridoxine biosynthesis</keyword>
<dbReference type="AlphaFoldDB" id="A0A368BNE4"/>
<feature type="binding site" evidence="12">
    <location>
        <position position="195"/>
    </location>
    <ligand>
        <name>pyridoxal 5'-phosphate</name>
        <dbReference type="ChEBI" id="CHEBI:597326"/>
    </ligand>
</feature>
<dbReference type="GO" id="GO:0030170">
    <property type="term" value="F:pyridoxal phosphate binding"/>
    <property type="evidence" value="ECO:0007669"/>
    <property type="project" value="UniProtKB-UniRule"/>
</dbReference>
<comment type="pathway">
    <text evidence="1 12">Cofactor biosynthesis; pyridoxine 5'-phosphate biosynthesis; pyridoxine 5'-phosphate from D-erythrose 4-phosphate: step 3/5.</text>
</comment>
<dbReference type="InterPro" id="IPR015424">
    <property type="entry name" value="PyrdxlP-dep_Trfase"/>
</dbReference>
<name>A0A368BNE4_9GAMM</name>
<feature type="binding site" evidence="12">
    <location>
        <position position="43"/>
    </location>
    <ligand>
        <name>L-glutamate</name>
        <dbReference type="ChEBI" id="CHEBI:29985"/>
    </ligand>
</feature>
<dbReference type="UniPathway" id="UPA00135">
    <property type="reaction ID" value="UER00197"/>
</dbReference>
<dbReference type="InterPro" id="IPR015421">
    <property type="entry name" value="PyrdxlP-dep_Trfase_major"/>
</dbReference>
<organism evidence="15 16">
    <name type="scientific">SAR86 cluster bacterium</name>
    <dbReference type="NCBI Taxonomy" id="2030880"/>
    <lineage>
        <taxon>Bacteria</taxon>
        <taxon>Pseudomonadati</taxon>
        <taxon>Pseudomonadota</taxon>
        <taxon>Gammaproteobacteria</taxon>
        <taxon>SAR86 cluster</taxon>
    </lineage>
</organism>
<keyword evidence="6 12" id="KW-0808">Transferase</keyword>
<evidence type="ECO:0000256" key="10">
    <source>
        <dbReference type="ARBA" id="ARBA00047630"/>
    </source>
</evidence>
<feature type="binding site" evidence="12">
    <location>
        <position position="103"/>
    </location>
    <ligand>
        <name>pyridoxal 5'-phosphate</name>
        <dbReference type="ChEBI" id="CHEBI:597326"/>
    </ligand>
</feature>
<feature type="binding site" evidence="12">
    <location>
        <position position="172"/>
    </location>
    <ligand>
        <name>pyridoxal 5'-phosphate</name>
        <dbReference type="ChEBI" id="CHEBI:597326"/>
    </ligand>
</feature>
<dbReference type="HAMAP" id="MF_00160">
    <property type="entry name" value="SerC_aminotrans_5"/>
    <property type="match status" value="1"/>
</dbReference>
<dbReference type="GO" id="GO:0005737">
    <property type="term" value="C:cytoplasm"/>
    <property type="evidence" value="ECO:0007669"/>
    <property type="project" value="UniProtKB-SubCell"/>
</dbReference>
<dbReference type="FunFam" id="3.40.640.10:FF:000010">
    <property type="entry name" value="Phosphoserine aminotransferase"/>
    <property type="match status" value="1"/>
</dbReference>
<evidence type="ECO:0000313" key="15">
    <source>
        <dbReference type="EMBL" id="RCL38216.1"/>
    </source>
</evidence>
<dbReference type="UniPathway" id="UPA00244">
    <property type="reaction ID" value="UER00311"/>
</dbReference>
<dbReference type="InterPro" id="IPR020578">
    <property type="entry name" value="Aminotrans_V_PyrdxlP_BS"/>
</dbReference>
<protein>
    <recommendedName>
        <fullName evidence="12">Phosphoserine aminotransferase</fullName>
        <ecNumber evidence="12">2.6.1.52</ecNumber>
    </recommendedName>
    <alternativeName>
        <fullName evidence="12">Phosphohydroxythreonine aminotransferase</fullName>
        <shortName evidence="12">PSAT</shortName>
    </alternativeName>
</protein>
<evidence type="ECO:0000256" key="13">
    <source>
        <dbReference type="RuleBase" id="RU004505"/>
    </source>
</evidence>
<dbReference type="GO" id="GO:0006564">
    <property type="term" value="P:L-serine biosynthetic process"/>
    <property type="evidence" value="ECO:0007669"/>
    <property type="project" value="UniProtKB-UniRule"/>
</dbReference>
<comment type="pathway">
    <text evidence="2 12 13">Amino-acid biosynthesis; L-serine biosynthesis; L-serine from 3-phospho-D-glycerate: step 2/3.</text>
</comment>
<evidence type="ECO:0000256" key="2">
    <source>
        <dbReference type="ARBA" id="ARBA00005099"/>
    </source>
</evidence>
<evidence type="ECO:0000256" key="7">
    <source>
        <dbReference type="ARBA" id="ARBA00022898"/>
    </source>
</evidence>
<keyword evidence="12" id="KW-0963">Cytoplasm</keyword>
<dbReference type="InterPro" id="IPR000192">
    <property type="entry name" value="Aminotrans_V_dom"/>
</dbReference>
<dbReference type="InterPro" id="IPR022278">
    <property type="entry name" value="Pser_aminoTfrase"/>
</dbReference>
<feature type="binding site" evidence="12">
    <location>
        <begin position="77"/>
        <end position="78"/>
    </location>
    <ligand>
        <name>pyridoxal 5'-phosphate</name>
        <dbReference type="ChEBI" id="CHEBI:597326"/>
    </ligand>
</feature>
<keyword evidence="4 12" id="KW-0032">Aminotransferase</keyword>
<comment type="catalytic activity">
    <reaction evidence="11 12 13">
        <text>O-phospho-L-serine + 2-oxoglutarate = 3-phosphooxypyruvate + L-glutamate</text>
        <dbReference type="Rhea" id="RHEA:14329"/>
        <dbReference type="ChEBI" id="CHEBI:16810"/>
        <dbReference type="ChEBI" id="CHEBI:18110"/>
        <dbReference type="ChEBI" id="CHEBI:29985"/>
        <dbReference type="ChEBI" id="CHEBI:57524"/>
        <dbReference type="EC" id="2.6.1.52"/>
    </reaction>
</comment>
<feature type="modified residue" description="N6-(pyridoxal phosphate)lysine" evidence="12">
    <location>
        <position position="196"/>
    </location>
</feature>
<keyword evidence="7 12" id="KW-0663">Pyridoxal phosphate</keyword>
<evidence type="ECO:0000256" key="1">
    <source>
        <dbReference type="ARBA" id="ARBA00004915"/>
    </source>
</evidence>
<evidence type="ECO:0000256" key="11">
    <source>
        <dbReference type="ARBA" id="ARBA00049007"/>
    </source>
</evidence>
<feature type="binding site" evidence="12">
    <location>
        <begin position="237"/>
        <end position="238"/>
    </location>
    <ligand>
        <name>pyridoxal 5'-phosphate</name>
        <dbReference type="ChEBI" id="CHEBI:597326"/>
    </ligand>
</feature>
<comment type="similarity">
    <text evidence="3 12">Belongs to the class-V pyridoxal-phosphate-dependent aminotransferase family. SerC subfamily.</text>
</comment>
<reference evidence="15 16" key="1">
    <citation type="journal article" date="2018" name="Microbiome">
        <title>Fine metagenomic profile of the Mediterranean stratified and mixed water columns revealed by assembly and recruitment.</title>
        <authorList>
            <person name="Haro-Moreno J.M."/>
            <person name="Lopez-Perez M."/>
            <person name="De La Torre J.R."/>
            <person name="Picazo A."/>
            <person name="Camacho A."/>
            <person name="Rodriguez-Valera F."/>
        </authorList>
    </citation>
    <scope>NUCLEOTIDE SEQUENCE [LARGE SCALE GENOMIC DNA]</scope>
    <source>
        <strain evidence="15">MED-G83</strain>
    </source>
</reference>
<dbReference type="Gene3D" id="3.40.640.10">
    <property type="entry name" value="Type I PLP-dependent aspartate aminotransferase-like (Major domain)"/>
    <property type="match status" value="1"/>
</dbReference>
<evidence type="ECO:0000313" key="16">
    <source>
        <dbReference type="Proteomes" id="UP000252147"/>
    </source>
</evidence>
<dbReference type="PANTHER" id="PTHR43247:SF1">
    <property type="entry name" value="PHOSPHOSERINE AMINOTRANSFERASE"/>
    <property type="match status" value="1"/>
</dbReference>
<dbReference type="PIRSF" id="PIRSF000525">
    <property type="entry name" value="SerC"/>
    <property type="match status" value="1"/>
</dbReference>
<evidence type="ECO:0000259" key="14">
    <source>
        <dbReference type="Pfam" id="PF00266"/>
    </source>
</evidence>
<dbReference type="Proteomes" id="UP000252147">
    <property type="component" value="Unassembled WGS sequence"/>
</dbReference>
<accession>A0A368BNE4</accession>
<dbReference type="EMBL" id="QOPD01000004">
    <property type="protein sequence ID" value="RCL38216.1"/>
    <property type="molecule type" value="Genomic_DNA"/>
</dbReference>
<evidence type="ECO:0000256" key="6">
    <source>
        <dbReference type="ARBA" id="ARBA00022679"/>
    </source>
</evidence>
<evidence type="ECO:0000256" key="9">
    <source>
        <dbReference type="ARBA" id="ARBA00023299"/>
    </source>
</evidence>
<dbReference type="InterPro" id="IPR015422">
    <property type="entry name" value="PyrdxlP-dep_Trfase_small"/>
</dbReference>
<keyword evidence="9 12" id="KW-0718">Serine biosynthesis</keyword>
<dbReference type="PANTHER" id="PTHR43247">
    <property type="entry name" value="PHOSPHOSERINE AMINOTRANSFERASE"/>
    <property type="match status" value="1"/>
</dbReference>
<dbReference type="NCBIfam" id="TIGR01364">
    <property type="entry name" value="serC_1"/>
    <property type="match status" value="1"/>
</dbReference>
<dbReference type="NCBIfam" id="NF003764">
    <property type="entry name" value="PRK05355.1"/>
    <property type="match status" value="1"/>
</dbReference>
<dbReference type="PROSITE" id="PS00595">
    <property type="entry name" value="AA_TRANSFER_CLASS_5"/>
    <property type="match status" value="1"/>
</dbReference>
<evidence type="ECO:0000256" key="8">
    <source>
        <dbReference type="ARBA" id="ARBA00023096"/>
    </source>
</evidence>
<dbReference type="SUPFAM" id="SSF53383">
    <property type="entry name" value="PLP-dependent transferases"/>
    <property type="match status" value="1"/>
</dbReference>
<comment type="caution">
    <text evidence="12">Lacks conserved residue(s) required for the propagation of feature annotation.</text>
</comment>
<gene>
    <name evidence="12" type="primary">serC</name>
    <name evidence="15" type="ORF">DBW97_02905</name>
</gene>
<proteinExistence type="inferred from homology"/>
<comment type="subunit">
    <text evidence="12">Homodimer.</text>
</comment>
<dbReference type="Gene3D" id="3.90.1150.10">
    <property type="entry name" value="Aspartate Aminotransferase, domain 1"/>
    <property type="match status" value="1"/>
</dbReference>
<comment type="subcellular location">
    <subcellularLocation>
        <location evidence="12">Cytoplasm</location>
    </subcellularLocation>
</comment>
<comment type="caution">
    <text evidence="15">The sequence shown here is derived from an EMBL/GenBank/DDBJ whole genome shotgun (WGS) entry which is preliminary data.</text>
</comment>
<evidence type="ECO:0000256" key="12">
    <source>
        <dbReference type="HAMAP-Rule" id="MF_00160"/>
    </source>
</evidence>
<dbReference type="GO" id="GO:0004648">
    <property type="term" value="F:O-phospho-L-serine:2-oxoglutarate aminotransferase activity"/>
    <property type="evidence" value="ECO:0007669"/>
    <property type="project" value="UniProtKB-UniRule"/>
</dbReference>
<evidence type="ECO:0000256" key="3">
    <source>
        <dbReference type="ARBA" id="ARBA00006904"/>
    </source>
</evidence>
<evidence type="ECO:0000256" key="4">
    <source>
        <dbReference type="ARBA" id="ARBA00022576"/>
    </source>
</evidence>
<sequence length="360" mass="41105">MKKRVHNFSAGPAILPEEVLNEIKDEFSGYQDIGSTIIEISHRDKTFLEIAKNAESSVRRLLDLDDDYEVLFMQGGATLQFSLIPLNFASKNARASYAEIGSWSSKAVKEASKICNLEICHSSKETGFNEIKDLSGWEISSNSKFVHYCKNETIQGIRIPYDPSFQVPAFVDMSSCLFSEDIDAKRYDFIYACAQKNFGPSGITLIIARKALLKKCDQDLPNILRYDMHAQENSLLNTPNTFAWYVAGKMFDWYEKNGGVKEMEKRSIEKSQILYDLIDSGEFYQNPVLKSQRSVNNVVFTIRDSNLEQLFLDEAKKQDLFYLKGHRSVGGMRASIYNSMKKESVVALRDFMQDFEKQYG</sequence>
<feature type="binding site" evidence="12">
    <location>
        <position position="153"/>
    </location>
    <ligand>
        <name>pyridoxal 5'-phosphate</name>
        <dbReference type="ChEBI" id="CHEBI:597326"/>
    </ligand>
</feature>